<keyword evidence="2" id="KW-1185">Reference proteome</keyword>
<dbReference type="WBParaSite" id="GPUH_0001492001-mRNA-1">
    <property type="protein sequence ID" value="GPUH_0001492001-mRNA-1"/>
    <property type="gene ID" value="GPUH_0001492001"/>
</dbReference>
<organism evidence="3">
    <name type="scientific">Gongylonema pulchrum</name>
    <dbReference type="NCBI Taxonomy" id="637853"/>
    <lineage>
        <taxon>Eukaryota</taxon>
        <taxon>Metazoa</taxon>
        <taxon>Ecdysozoa</taxon>
        <taxon>Nematoda</taxon>
        <taxon>Chromadorea</taxon>
        <taxon>Rhabditida</taxon>
        <taxon>Spirurina</taxon>
        <taxon>Spiruromorpha</taxon>
        <taxon>Spiruroidea</taxon>
        <taxon>Gongylonematidae</taxon>
        <taxon>Gongylonema</taxon>
    </lineage>
</organism>
<reference evidence="3" key="1">
    <citation type="submission" date="2016-06" db="UniProtKB">
        <authorList>
            <consortium name="WormBaseParasite"/>
        </authorList>
    </citation>
    <scope>IDENTIFICATION</scope>
</reference>
<accession>A0A183E1Q9</accession>
<dbReference type="AlphaFoldDB" id="A0A183E1Q9"/>
<sequence>MLLQVLLYEDALTPSRSWGAASPLLFYAKPSYTAPHVQCMCSASSKMVAGKGSNAPAKGTFLSVSSPNFSIFV</sequence>
<evidence type="ECO:0000313" key="3">
    <source>
        <dbReference type="WBParaSite" id="GPUH_0001492001-mRNA-1"/>
    </source>
</evidence>
<protein>
    <submittedName>
        <fullName evidence="3">Secreted protein</fullName>
    </submittedName>
</protein>
<dbReference type="Proteomes" id="UP000271098">
    <property type="component" value="Unassembled WGS sequence"/>
</dbReference>
<dbReference type="EMBL" id="UYRT01081784">
    <property type="protein sequence ID" value="VDN24977.1"/>
    <property type="molecule type" value="Genomic_DNA"/>
</dbReference>
<gene>
    <name evidence="1" type="ORF">GPUH_LOCUS14900</name>
</gene>
<evidence type="ECO:0000313" key="2">
    <source>
        <dbReference type="Proteomes" id="UP000271098"/>
    </source>
</evidence>
<proteinExistence type="predicted"/>
<name>A0A183E1Q9_9BILA</name>
<reference evidence="1 2" key="2">
    <citation type="submission" date="2018-11" db="EMBL/GenBank/DDBJ databases">
        <authorList>
            <consortium name="Pathogen Informatics"/>
        </authorList>
    </citation>
    <scope>NUCLEOTIDE SEQUENCE [LARGE SCALE GENOMIC DNA]</scope>
</reference>
<evidence type="ECO:0000313" key="1">
    <source>
        <dbReference type="EMBL" id="VDN24977.1"/>
    </source>
</evidence>